<feature type="domain" description="SsuA/THI5-like" evidence="2">
    <location>
        <begin position="61"/>
        <end position="267"/>
    </location>
</feature>
<proteinExistence type="predicted"/>
<dbReference type="InterPro" id="IPR006311">
    <property type="entry name" value="TAT_signal"/>
</dbReference>
<protein>
    <submittedName>
        <fullName evidence="3">ABC transporter substrate-binding protein</fullName>
    </submittedName>
</protein>
<name>A0A7T7S374_9ACTO</name>
<dbReference type="SUPFAM" id="SSF53850">
    <property type="entry name" value="Periplasmic binding protein-like II"/>
    <property type="match status" value="1"/>
</dbReference>
<accession>A0A7T7S374</accession>
<keyword evidence="4" id="KW-1185">Reference proteome</keyword>
<sequence length="345" mass="35967">MTPTAPSRRHLLKAALAVPGLALLSSCASGTGAQQAATGTSSSTRGGTPLTIGLTYTPSIQFAPFYLAQDQGLLGVHQLRHHGAEEGLFDALLSGTEHLVVAGGDEAIVAASNGADLVVVGGFYQRYPVSVIVPQDSPVTDLPSLRGHSIGLPGRFGENWYALRLALHNAGLTEQDVQVQEIGYTQQLALSTGKVDAVVGYSNNDAVQLNLGGTPVREIAIGEQVPLLGASLVTSRSVLEAHRPELQALVVACAQGMTRFCDDPDAAVEITRQHQPDLLDSEQSSRARAVAVATGDLIRPDDATTVGALVPEQVGQTIDFLRSHELLGTTAVSTDTVCDALLTVG</sequence>
<dbReference type="EMBL" id="CP066802">
    <property type="protein sequence ID" value="QQM68219.1"/>
    <property type="molecule type" value="Genomic_DNA"/>
</dbReference>
<dbReference type="Pfam" id="PF09084">
    <property type="entry name" value="NMT1"/>
    <property type="match status" value="1"/>
</dbReference>
<reference evidence="3 4" key="1">
    <citation type="submission" date="2020-12" db="EMBL/GenBank/DDBJ databases">
        <authorList>
            <person name="Zhou J."/>
        </authorList>
    </citation>
    <scope>NUCLEOTIDE SEQUENCE [LARGE SCALE GENOMIC DNA]</scope>
    <source>
        <strain evidence="3 4">CCUG 61299</strain>
    </source>
</reference>
<dbReference type="PANTHER" id="PTHR31528:SF15">
    <property type="entry name" value="RIBOFLAVIN-BINDING PROTEIN RIBY"/>
    <property type="match status" value="1"/>
</dbReference>
<evidence type="ECO:0000259" key="2">
    <source>
        <dbReference type="Pfam" id="PF09084"/>
    </source>
</evidence>
<dbReference type="KEGG" id="awe:JG540_05210"/>
<evidence type="ECO:0000313" key="3">
    <source>
        <dbReference type="EMBL" id="QQM68219.1"/>
    </source>
</evidence>
<gene>
    <name evidence="3" type="ORF">JG540_05210</name>
</gene>
<dbReference type="PROSITE" id="PS51318">
    <property type="entry name" value="TAT"/>
    <property type="match status" value="1"/>
</dbReference>
<evidence type="ECO:0000313" key="4">
    <source>
        <dbReference type="Proteomes" id="UP000595895"/>
    </source>
</evidence>
<dbReference type="PANTHER" id="PTHR31528">
    <property type="entry name" value="4-AMINO-5-HYDROXYMETHYL-2-METHYLPYRIMIDINE PHOSPHATE SYNTHASE THI11-RELATED"/>
    <property type="match status" value="1"/>
</dbReference>
<evidence type="ECO:0000256" key="1">
    <source>
        <dbReference type="SAM" id="SignalP"/>
    </source>
</evidence>
<dbReference type="InterPro" id="IPR027939">
    <property type="entry name" value="NMT1/THI5"/>
</dbReference>
<dbReference type="RefSeq" id="WP_200277858.1">
    <property type="nucleotide sequence ID" value="NZ_CP066802.1"/>
</dbReference>
<feature type="signal peptide" evidence="1">
    <location>
        <begin position="1"/>
        <end position="30"/>
    </location>
</feature>
<dbReference type="Gene3D" id="3.40.190.10">
    <property type="entry name" value="Periplasmic binding protein-like II"/>
    <property type="match status" value="2"/>
</dbReference>
<feature type="chain" id="PRO_5039717025" evidence="1">
    <location>
        <begin position="31"/>
        <end position="345"/>
    </location>
</feature>
<keyword evidence="1" id="KW-0732">Signal</keyword>
<dbReference type="Proteomes" id="UP000595895">
    <property type="component" value="Chromosome"/>
</dbReference>
<organism evidence="3 4">
    <name type="scientific">Actinomyces weissii</name>
    <dbReference type="NCBI Taxonomy" id="675090"/>
    <lineage>
        <taxon>Bacteria</taxon>
        <taxon>Bacillati</taxon>
        <taxon>Actinomycetota</taxon>
        <taxon>Actinomycetes</taxon>
        <taxon>Actinomycetales</taxon>
        <taxon>Actinomycetaceae</taxon>
        <taxon>Actinomyces</taxon>
    </lineage>
</organism>
<dbReference type="GO" id="GO:0009228">
    <property type="term" value="P:thiamine biosynthetic process"/>
    <property type="evidence" value="ECO:0007669"/>
    <property type="project" value="InterPro"/>
</dbReference>
<dbReference type="AlphaFoldDB" id="A0A7T7S374"/>
<dbReference type="InterPro" id="IPR015168">
    <property type="entry name" value="SsuA/THI5"/>
</dbReference>